<protein>
    <recommendedName>
        <fullName evidence="4">Concanavalin A-like lectin/glucanase</fullName>
    </recommendedName>
</protein>
<keyword evidence="3" id="KW-1185">Reference proteome</keyword>
<dbReference type="EMBL" id="KZ826379">
    <property type="protein sequence ID" value="PYI03579.1"/>
    <property type="molecule type" value="Genomic_DNA"/>
</dbReference>
<name>A0A319ERT7_ASPSB</name>
<feature type="chain" id="PRO_5016363230" description="Concanavalin A-like lectin/glucanase" evidence="1">
    <location>
        <begin position="23"/>
        <end position="323"/>
    </location>
</feature>
<evidence type="ECO:0000313" key="3">
    <source>
        <dbReference type="Proteomes" id="UP000248423"/>
    </source>
</evidence>
<organism evidence="2 3">
    <name type="scientific">Aspergillus sclerotiicarbonarius (strain CBS 121057 / IBT 28362)</name>
    <dbReference type="NCBI Taxonomy" id="1448318"/>
    <lineage>
        <taxon>Eukaryota</taxon>
        <taxon>Fungi</taxon>
        <taxon>Dikarya</taxon>
        <taxon>Ascomycota</taxon>
        <taxon>Pezizomycotina</taxon>
        <taxon>Eurotiomycetes</taxon>
        <taxon>Eurotiomycetidae</taxon>
        <taxon>Eurotiales</taxon>
        <taxon>Aspergillaceae</taxon>
        <taxon>Aspergillus</taxon>
        <taxon>Aspergillus subgen. Circumdati</taxon>
    </lineage>
</organism>
<sequence>MTSTHILLFGLLARAVLIRAAADKFYKPSLNFRPGNITGLWYPLYDWVGSYYNSTLEFELTPTVSSFPNSSVCWGLHNQTLSIKRSSHLSITETDIWNAYPQNPVNLFLTVWPDDYDFWAESQASDISLISDYAILSSEPVYSNIWFVPDNNNFDLNITTIDPSTSTYHLSGIYNYDNLSHLFLNISSCNPATYNYTWDMYLINQNNLGFNWSYPTIDVRFDNSTANLTIDGQFAAYAYDNQGNQTSTWMAGAVKMVFRGVVDNARSDLLVQGADQPTWLRTLGFGNNSLNLDYSSGAESMARPWDKPMVVAAVVLSVLFVYV</sequence>
<keyword evidence="1" id="KW-0732">Signal</keyword>
<evidence type="ECO:0000313" key="2">
    <source>
        <dbReference type="EMBL" id="PYI03579.1"/>
    </source>
</evidence>
<accession>A0A319ERT7</accession>
<feature type="signal peptide" evidence="1">
    <location>
        <begin position="1"/>
        <end position="22"/>
    </location>
</feature>
<proteinExistence type="predicted"/>
<dbReference type="STRING" id="1448318.A0A319ERT7"/>
<dbReference type="AlphaFoldDB" id="A0A319ERT7"/>
<evidence type="ECO:0000256" key="1">
    <source>
        <dbReference type="SAM" id="SignalP"/>
    </source>
</evidence>
<gene>
    <name evidence="2" type="ORF">BO78DRAFT_421487</name>
</gene>
<evidence type="ECO:0008006" key="4">
    <source>
        <dbReference type="Google" id="ProtNLM"/>
    </source>
</evidence>
<dbReference type="OrthoDB" id="5054768at2759"/>
<dbReference type="VEuPathDB" id="FungiDB:BO78DRAFT_421487"/>
<dbReference type="Proteomes" id="UP000248423">
    <property type="component" value="Unassembled WGS sequence"/>
</dbReference>
<reference evidence="2 3" key="1">
    <citation type="submission" date="2018-02" db="EMBL/GenBank/DDBJ databases">
        <title>The genomes of Aspergillus section Nigri reveals drivers in fungal speciation.</title>
        <authorList>
            <consortium name="DOE Joint Genome Institute"/>
            <person name="Vesth T.C."/>
            <person name="Nybo J."/>
            <person name="Theobald S."/>
            <person name="Brandl J."/>
            <person name="Frisvad J.C."/>
            <person name="Nielsen K.F."/>
            <person name="Lyhne E.K."/>
            <person name="Kogle M.E."/>
            <person name="Kuo A."/>
            <person name="Riley R."/>
            <person name="Clum A."/>
            <person name="Nolan M."/>
            <person name="Lipzen A."/>
            <person name="Salamov A."/>
            <person name="Henrissat B."/>
            <person name="Wiebenga A."/>
            <person name="De vries R.P."/>
            <person name="Grigoriev I.V."/>
            <person name="Mortensen U.H."/>
            <person name="Andersen M.R."/>
            <person name="Baker S.E."/>
        </authorList>
    </citation>
    <scope>NUCLEOTIDE SEQUENCE [LARGE SCALE GENOMIC DNA]</scope>
    <source>
        <strain evidence="2 3">CBS 121057</strain>
    </source>
</reference>